<feature type="domain" description="Glycosyltransferase 2-like" evidence="1">
    <location>
        <begin position="6"/>
        <end position="132"/>
    </location>
</feature>
<dbReference type="InterPro" id="IPR054028">
    <property type="entry name" value="TarS/TarP_linker"/>
</dbReference>
<evidence type="ECO:0000313" key="4">
    <source>
        <dbReference type="Proteomes" id="UP001596956"/>
    </source>
</evidence>
<comment type="caution">
    <text evidence="3">The sequence shown here is derived from an EMBL/GenBank/DDBJ whole genome shotgun (WGS) entry which is preliminary data.</text>
</comment>
<gene>
    <name evidence="3" type="ORF">ACFQZU_19165</name>
</gene>
<evidence type="ECO:0000259" key="1">
    <source>
        <dbReference type="Pfam" id="PF00535"/>
    </source>
</evidence>
<dbReference type="PANTHER" id="PTHR22916:SF3">
    <property type="entry name" value="UDP-GLCNAC:BETAGAL BETA-1,3-N-ACETYLGLUCOSAMINYLTRANSFERASE-LIKE PROTEIN 1"/>
    <property type="match status" value="1"/>
</dbReference>
<accession>A0ABW3BLL6</accession>
<dbReference type="Proteomes" id="UP001596956">
    <property type="component" value="Unassembled WGS sequence"/>
</dbReference>
<organism evidence="3 4">
    <name type="scientific">Streptomonospora algeriensis</name>
    <dbReference type="NCBI Taxonomy" id="995084"/>
    <lineage>
        <taxon>Bacteria</taxon>
        <taxon>Bacillati</taxon>
        <taxon>Actinomycetota</taxon>
        <taxon>Actinomycetes</taxon>
        <taxon>Streptosporangiales</taxon>
        <taxon>Nocardiopsidaceae</taxon>
        <taxon>Streptomonospora</taxon>
    </lineage>
</organism>
<dbReference type="SUPFAM" id="SSF53448">
    <property type="entry name" value="Nucleotide-diphospho-sugar transferases"/>
    <property type="match status" value="1"/>
</dbReference>
<protein>
    <submittedName>
        <fullName evidence="3">Glycosyltransferase family 2 protein</fullName>
    </submittedName>
</protein>
<dbReference type="InterPro" id="IPR001173">
    <property type="entry name" value="Glyco_trans_2-like"/>
</dbReference>
<sequence length="525" mass="57923">MDIAVSVVVPAHNSAQGIVRGLDSLRRQTLSREHFEVIYVDDGSTDGTGELLDSELAGEPNFSVVHIDNSGWPGRPRNIGLQRARGRYVLFMDDDDRLGSKALALLCRQASRDQADIVVGRMAGVGRTAPREVFQQPMSNGSLRTHPLLLSTLTVQKLFRRGFLLDNGIVFPEGRVRLEDHMFMLRAYLATDRVSVVHDYTCYYWVRNKGFGNISYTSKEPAEFLNSIERIFDIIDSEVEPGPFRDRLIAHWLRSKLLGLFQGRAFLRQEPDHVALMHRQAADLVRRRVPGSAVARLNAFARLRAAALTAGGPAELVRLAEFEEDVAHRTRVTGFRWEGSVLSVGTETTLERRSTGEPLEFVREGAAVYWDLPAELLEIPEINEAAKVGAELSATAYRAFAARSGDPAVVRLPLESEPGEEPTEAPGRVRLRLSGAMRVDAAGGDHGRPLTGTWRFSTRVVVGGIGSDQAVGPDRAPGAERTRAPAFVGSRDAVHFANPYWNAEGELTLSTSGSWRPLRRALRTG</sequence>
<feature type="domain" description="TarS/TarP linker" evidence="2">
    <location>
        <begin position="221"/>
        <end position="320"/>
    </location>
</feature>
<evidence type="ECO:0000313" key="3">
    <source>
        <dbReference type="EMBL" id="MFD0803428.1"/>
    </source>
</evidence>
<dbReference type="InterPro" id="IPR029044">
    <property type="entry name" value="Nucleotide-diphossugar_trans"/>
</dbReference>
<name>A0ABW3BLL6_9ACTN</name>
<keyword evidence="4" id="KW-1185">Reference proteome</keyword>
<reference evidence="4" key="1">
    <citation type="journal article" date="2019" name="Int. J. Syst. Evol. Microbiol.">
        <title>The Global Catalogue of Microorganisms (GCM) 10K type strain sequencing project: providing services to taxonomists for standard genome sequencing and annotation.</title>
        <authorList>
            <consortium name="The Broad Institute Genomics Platform"/>
            <consortium name="The Broad Institute Genome Sequencing Center for Infectious Disease"/>
            <person name="Wu L."/>
            <person name="Ma J."/>
        </authorList>
    </citation>
    <scope>NUCLEOTIDE SEQUENCE [LARGE SCALE GENOMIC DNA]</scope>
    <source>
        <strain evidence="4">CCUG 63369</strain>
    </source>
</reference>
<dbReference type="PANTHER" id="PTHR22916">
    <property type="entry name" value="GLYCOSYLTRANSFERASE"/>
    <property type="match status" value="1"/>
</dbReference>
<dbReference type="Pfam" id="PF00535">
    <property type="entry name" value="Glycos_transf_2"/>
    <property type="match status" value="1"/>
</dbReference>
<dbReference type="EMBL" id="JBHTHR010000888">
    <property type="protein sequence ID" value="MFD0803428.1"/>
    <property type="molecule type" value="Genomic_DNA"/>
</dbReference>
<feature type="non-terminal residue" evidence="3">
    <location>
        <position position="525"/>
    </location>
</feature>
<evidence type="ECO:0000259" key="2">
    <source>
        <dbReference type="Pfam" id="PF22181"/>
    </source>
</evidence>
<dbReference type="Pfam" id="PF22181">
    <property type="entry name" value="TarS_linker"/>
    <property type="match status" value="1"/>
</dbReference>
<dbReference type="CDD" id="cd00761">
    <property type="entry name" value="Glyco_tranf_GTA_type"/>
    <property type="match status" value="1"/>
</dbReference>
<proteinExistence type="predicted"/>
<dbReference type="Gene3D" id="3.90.550.10">
    <property type="entry name" value="Spore Coat Polysaccharide Biosynthesis Protein SpsA, Chain A"/>
    <property type="match status" value="1"/>
</dbReference>